<organism evidence="2 3">
    <name type="scientific">Sandaracinus amylolyticus</name>
    <dbReference type="NCBI Taxonomy" id="927083"/>
    <lineage>
        <taxon>Bacteria</taxon>
        <taxon>Pseudomonadati</taxon>
        <taxon>Myxococcota</taxon>
        <taxon>Polyangia</taxon>
        <taxon>Polyangiales</taxon>
        <taxon>Sandaracinaceae</taxon>
        <taxon>Sandaracinus</taxon>
    </lineage>
</organism>
<gene>
    <name evidence="2" type="ORF">DB32_001445</name>
</gene>
<dbReference type="AlphaFoldDB" id="A0A0F6W0R3"/>
<feature type="compositionally biased region" description="Basic and acidic residues" evidence="1">
    <location>
        <begin position="135"/>
        <end position="144"/>
    </location>
</feature>
<evidence type="ECO:0000313" key="2">
    <source>
        <dbReference type="EMBL" id="AKF04296.1"/>
    </source>
</evidence>
<feature type="compositionally biased region" description="Low complexity" evidence="1">
    <location>
        <begin position="70"/>
        <end position="82"/>
    </location>
</feature>
<sequence>MLLEHREIELLWPPVAIRPRSCALRRRRRDRGVLALADALGHSVALRSRCRERRRPDGATRSILRKTPRSRATSAVRRVSNSGWTDEPEPRADRPTRGPRGAQRQHPRVPHRRCVGAGSARVRRPRYGEGIPRIGDAHRGVAAR</sequence>
<protein>
    <submittedName>
        <fullName evidence="2">Uncharacterized protein</fullName>
    </submittedName>
</protein>
<feature type="compositionally biased region" description="Basic residues" evidence="1">
    <location>
        <begin position="103"/>
        <end position="114"/>
    </location>
</feature>
<dbReference type="KEGG" id="samy:DB32_001445"/>
<dbReference type="EMBL" id="CP011125">
    <property type="protein sequence ID" value="AKF04296.1"/>
    <property type="molecule type" value="Genomic_DNA"/>
</dbReference>
<evidence type="ECO:0000256" key="1">
    <source>
        <dbReference type="SAM" id="MobiDB-lite"/>
    </source>
</evidence>
<keyword evidence="3" id="KW-1185">Reference proteome</keyword>
<name>A0A0F6W0R3_9BACT</name>
<feature type="region of interest" description="Disordered" evidence="1">
    <location>
        <begin position="51"/>
        <end position="144"/>
    </location>
</feature>
<reference evidence="2 3" key="1">
    <citation type="submission" date="2015-03" db="EMBL/GenBank/DDBJ databases">
        <title>Genome assembly of Sandaracinus amylolyticus DSM 53668.</title>
        <authorList>
            <person name="Sharma G."/>
            <person name="Subramanian S."/>
        </authorList>
    </citation>
    <scope>NUCLEOTIDE SEQUENCE [LARGE SCALE GENOMIC DNA]</scope>
    <source>
        <strain evidence="2 3">DSM 53668</strain>
    </source>
</reference>
<accession>A0A0F6W0R3</accession>
<dbReference type="Proteomes" id="UP000034883">
    <property type="component" value="Chromosome"/>
</dbReference>
<proteinExistence type="predicted"/>
<evidence type="ECO:0000313" key="3">
    <source>
        <dbReference type="Proteomes" id="UP000034883"/>
    </source>
</evidence>